<dbReference type="Pfam" id="PF00069">
    <property type="entry name" value="Pkinase"/>
    <property type="match status" value="1"/>
</dbReference>
<dbReference type="InterPro" id="IPR001220">
    <property type="entry name" value="Legume_lectin_dom"/>
</dbReference>
<dbReference type="InterPro" id="IPR011009">
    <property type="entry name" value="Kinase-like_dom_sf"/>
</dbReference>
<evidence type="ECO:0000256" key="4">
    <source>
        <dbReference type="ARBA" id="ARBA00012513"/>
    </source>
</evidence>
<dbReference type="InterPro" id="IPR017441">
    <property type="entry name" value="Protein_kinase_ATP_BS"/>
</dbReference>
<dbReference type="InterPro" id="IPR008271">
    <property type="entry name" value="Ser/Thr_kinase_AS"/>
</dbReference>
<keyword evidence="5" id="KW-1003">Cell membrane</keyword>
<dbReference type="FunFam" id="1.10.510.10:FF:000517">
    <property type="entry name" value="Putative receptor kinase Lecrk"/>
    <property type="match status" value="1"/>
</dbReference>
<evidence type="ECO:0000256" key="7">
    <source>
        <dbReference type="ARBA" id="ARBA00022679"/>
    </source>
</evidence>
<keyword evidence="15 21" id="KW-0472">Membrane</keyword>
<dbReference type="PROSITE" id="PS00108">
    <property type="entry name" value="PROTEIN_KINASE_ST"/>
    <property type="match status" value="1"/>
</dbReference>
<evidence type="ECO:0000256" key="13">
    <source>
        <dbReference type="ARBA" id="ARBA00022840"/>
    </source>
</evidence>
<dbReference type="PANTHER" id="PTHR27007">
    <property type="match status" value="1"/>
</dbReference>
<evidence type="ECO:0000256" key="11">
    <source>
        <dbReference type="ARBA" id="ARBA00022741"/>
    </source>
</evidence>
<evidence type="ECO:0000256" key="2">
    <source>
        <dbReference type="ARBA" id="ARBA00008536"/>
    </source>
</evidence>
<dbReference type="GO" id="GO:0005886">
    <property type="term" value="C:plasma membrane"/>
    <property type="evidence" value="ECO:0007669"/>
    <property type="project" value="UniProtKB-SubCell"/>
</dbReference>
<reference evidence="24" key="1">
    <citation type="submission" date="2020-07" db="EMBL/GenBank/DDBJ databases">
        <title>Genome sequence and genetic diversity analysis of an under-domesticated orphan crop, white fonio (Digitaria exilis).</title>
        <authorList>
            <person name="Bennetzen J.L."/>
            <person name="Chen S."/>
            <person name="Ma X."/>
            <person name="Wang X."/>
            <person name="Yssel A.E.J."/>
            <person name="Chaluvadi S.R."/>
            <person name="Johnson M."/>
            <person name="Gangashetty P."/>
            <person name="Hamidou F."/>
            <person name="Sanogo M.D."/>
            <person name="Zwaenepoel A."/>
            <person name="Wallace J."/>
            <person name="Van De Peer Y."/>
            <person name="Van Deynze A."/>
        </authorList>
    </citation>
    <scope>NUCLEOTIDE SEQUENCE</scope>
    <source>
        <tissue evidence="24">Leaves</tissue>
    </source>
</reference>
<dbReference type="Gene3D" id="1.10.510.10">
    <property type="entry name" value="Transferase(Phosphotransferase) domain 1"/>
    <property type="match status" value="1"/>
</dbReference>
<name>A0A835C630_9POAL</name>
<dbReference type="CDD" id="cd06899">
    <property type="entry name" value="lectin_legume_LecRK_Arcelin_ConA"/>
    <property type="match status" value="2"/>
</dbReference>
<evidence type="ECO:0000259" key="23">
    <source>
        <dbReference type="PROSITE" id="PS50011"/>
    </source>
</evidence>
<feature type="signal peptide" evidence="22">
    <location>
        <begin position="1"/>
        <end position="19"/>
    </location>
</feature>
<evidence type="ECO:0000256" key="16">
    <source>
        <dbReference type="ARBA" id="ARBA00023170"/>
    </source>
</evidence>
<evidence type="ECO:0000256" key="3">
    <source>
        <dbReference type="ARBA" id="ARBA00010217"/>
    </source>
</evidence>
<organism evidence="24 25">
    <name type="scientific">Digitaria exilis</name>
    <dbReference type="NCBI Taxonomy" id="1010633"/>
    <lineage>
        <taxon>Eukaryota</taxon>
        <taxon>Viridiplantae</taxon>
        <taxon>Streptophyta</taxon>
        <taxon>Embryophyta</taxon>
        <taxon>Tracheophyta</taxon>
        <taxon>Spermatophyta</taxon>
        <taxon>Magnoliopsida</taxon>
        <taxon>Liliopsida</taxon>
        <taxon>Poales</taxon>
        <taxon>Poaceae</taxon>
        <taxon>PACMAD clade</taxon>
        <taxon>Panicoideae</taxon>
        <taxon>Panicodae</taxon>
        <taxon>Paniceae</taxon>
        <taxon>Anthephorinae</taxon>
        <taxon>Digitaria</taxon>
    </lineage>
</organism>
<dbReference type="InterPro" id="IPR013320">
    <property type="entry name" value="ConA-like_dom_sf"/>
</dbReference>
<dbReference type="FunFam" id="3.30.200.20:FF:000112">
    <property type="entry name" value="Lectin-domain containing receptor kinase A4.3"/>
    <property type="match status" value="1"/>
</dbReference>
<comment type="caution">
    <text evidence="24">The sequence shown here is derived from an EMBL/GenBank/DDBJ whole genome shotgun (WGS) entry which is preliminary data.</text>
</comment>
<proteinExistence type="inferred from homology"/>
<evidence type="ECO:0000256" key="17">
    <source>
        <dbReference type="ARBA" id="ARBA00023180"/>
    </source>
</evidence>
<evidence type="ECO:0000313" key="24">
    <source>
        <dbReference type="EMBL" id="KAF8718856.1"/>
    </source>
</evidence>
<feature type="chain" id="PRO_5032339527" description="non-specific serine/threonine protein kinase" evidence="22">
    <location>
        <begin position="20"/>
        <end position="777"/>
    </location>
</feature>
<keyword evidence="14 21" id="KW-1133">Transmembrane helix</keyword>
<evidence type="ECO:0000256" key="21">
    <source>
        <dbReference type="SAM" id="Phobius"/>
    </source>
</evidence>
<comment type="catalytic activity">
    <reaction evidence="19">
        <text>L-seryl-[protein] + ATP = O-phospho-L-seryl-[protein] + ADP + H(+)</text>
        <dbReference type="Rhea" id="RHEA:17989"/>
        <dbReference type="Rhea" id="RHEA-COMP:9863"/>
        <dbReference type="Rhea" id="RHEA-COMP:11604"/>
        <dbReference type="ChEBI" id="CHEBI:15378"/>
        <dbReference type="ChEBI" id="CHEBI:29999"/>
        <dbReference type="ChEBI" id="CHEBI:30616"/>
        <dbReference type="ChEBI" id="CHEBI:83421"/>
        <dbReference type="ChEBI" id="CHEBI:456216"/>
        <dbReference type="EC" id="2.7.11.1"/>
    </reaction>
    <physiologicalReaction direction="left-to-right" evidence="19">
        <dbReference type="Rhea" id="RHEA:17990"/>
    </physiologicalReaction>
</comment>
<evidence type="ECO:0000256" key="22">
    <source>
        <dbReference type="SAM" id="SignalP"/>
    </source>
</evidence>
<dbReference type="SMART" id="SM00220">
    <property type="entry name" value="S_TKc"/>
    <property type="match status" value="1"/>
</dbReference>
<evidence type="ECO:0000313" key="25">
    <source>
        <dbReference type="Proteomes" id="UP000636709"/>
    </source>
</evidence>
<keyword evidence="25" id="KW-1185">Reference proteome</keyword>
<comment type="similarity">
    <text evidence="3">In the C-terminal section; belongs to the protein kinase superfamily. Ser/Thr protein kinase family.</text>
</comment>
<feature type="binding site" evidence="20">
    <location>
        <position position="375"/>
    </location>
    <ligand>
        <name>ATP</name>
        <dbReference type="ChEBI" id="CHEBI:30616"/>
    </ligand>
</feature>
<evidence type="ECO:0000256" key="14">
    <source>
        <dbReference type="ARBA" id="ARBA00022989"/>
    </source>
</evidence>
<dbReference type="EC" id="2.7.11.1" evidence="4"/>
<dbReference type="OrthoDB" id="543442at2759"/>
<dbReference type="Gene3D" id="2.60.120.200">
    <property type="match status" value="2"/>
</dbReference>
<evidence type="ECO:0000256" key="9">
    <source>
        <dbReference type="ARBA" id="ARBA00022729"/>
    </source>
</evidence>
<keyword evidence="12" id="KW-0418">Kinase</keyword>
<comment type="subcellular location">
    <subcellularLocation>
        <location evidence="1">Cell membrane</location>
        <topology evidence="1">Single-pass type I membrane protein</topology>
    </subcellularLocation>
</comment>
<dbReference type="SUPFAM" id="SSF49899">
    <property type="entry name" value="Concanavalin A-like lectins/glucanases"/>
    <property type="match status" value="2"/>
</dbReference>
<evidence type="ECO:0000256" key="8">
    <source>
        <dbReference type="ARBA" id="ARBA00022692"/>
    </source>
</evidence>
<dbReference type="CDD" id="cd14066">
    <property type="entry name" value="STKc_IRAK"/>
    <property type="match status" value="1"/>
</dbReference>
<evidence type="ECO:0000256" key="5">
    <source>
        <dbReference type="ARBA" id="ARBA00022475"/>
    </source>
</evidence>
<dbReference type="GO" id="GO:0005524">
    <property type="term" value="F:ATP binding"/>
    <property type="evidence" value="ECO:0007669"/>
    <property type="project" value="UniProtKB-UniRule"/>
</dbReference>
<dbReference type="Gene3D" id="3.30.200.20">
    <property type="entry name" value="Phosphorylase Kinase, domain 1"/>
    <property type="match status" value="1"/>
</dbReference>
<keyword evidence="9 22" id="KW-0732">Signal</keyword>
<keyword evidence="17" id="KW-0325">Glycoprotein</keyword>
<dbReference type="Proteomes" id="UP000636709">
    <property type="component" value="Unassembled WGS sequence"/>
</dbReference>
<evidence type="ECO:0000256" key="6">
    <source>
        <dbReference type="ARBA" id="ARBA00022527"/>
    </source>
</evidence>
<evidence type="ECO:0000256" key="1">
    <source>
        <dbReference type="ARBA" id="ARBA00004251"/>
    </source>
</evidence>
<sequence length="777" mass="84698">MPLFPTLFLLVTLDHLVAAMNETAVFTFNGFSGTNLSLDGMATVTPDGLLMLTNGSTALKGHAFYPFPLRFHGASNHVMASFSTAFVFGIIDQYFDVSSQGMAFVVSGSSNFSTALPGHFLGLVNASDNGDASDHLFAVELDTVLNAEFRDIDDNHVGVDVNSLTSVQAASAGYYDDATGSFRNLSLISRKAMQVWVEYDGQAMELNVTMAPVEMPRPKKPLLSTFVDLSAVITDLAYVGFSSSTGIIFSHHYVLGWSFKTNGMAPALNVSMLPALPRTSTNGARTKVLEVVLPISSVLFVLALAAAAVVMAKRRAKFAELREDWEAGFGSHRFAYKDLFYATDGFKDTNVLGKGGFGSVFMGVLPKSKTNVAVKRVSHESRQGMKEFLAEIVSLGRLRHRSVVQLLGYCRRKGELLLVYDYMPNGSLDMYLHDQDKPILGWGQRFKVIKGVASGLLYLHEDWEKAVIHRDIKPSNVLLDAEMNGRLGDFGLARLYDHGTDPNTTHVVGTMGYLAPELGHRAKATPCTDVFAFGVFLLEEDAQGSVAVLVDWVLHHWRNGLIMEAADPRLGSEYVHEEVELVLKLGLLCSHPLASARPSMRRIVQCLDGDIAFKTEHQAMHMDFSMTTLMKDQGFDPDAMEYEQFAFEGFASANLTLDGAAKVTPSGLLALTNDKHTQGHVFFPTPIRFYAASNGTIAASFSATFVFAIISEHAQLSDHGLAFVVAPSSNLSAATGAQYLGLLNISNNGKASNHILAIELDTVLSPEFHDRQQPCRS</sequence>
<keyword evidence="8 21" id="KW-0812">Transmembrane</keyword>
<keyword evidence="6" id="KW-0723">Serine/threonine-protein kinase</keyword>
<gene>
    <name evidence="24" type="ORF">HU200_025164</name>
</gene>
<dbReference type="EMBL" id="JACEFO010001706">
    <property type="protein sequence ID" value="KAF8718856.1"/>
    <property type="molecule type" value="Genomic_DNA"/>
</dbReference>
<accession>A0A835C630</accession>
<dbReference type="InterPro" id="IPR050528">
    <property type="entry name" value="L-type_Lectin-RKs"/>
</dbReference>
<dbReference type="InterPro" id="IPR000719">
    <property type="entry name" value="Prot_kinase_dom"/>
</dbReference>
<keyword evidence="11 20" id="KW-0547">Nucleotide-binding</keyword>
<feature type="domain" description="Protein kinase" evidence="23">
    <location>
        <begin position="346"/>
        <end position="620"/>
    </location>
</feature>
<comment type="catalytic activity">
    <reaction evidence="18">
        <text>L-threonyl-[protein] + ATP = O-phospho-L-threonyl-[protein] + ADP + H(+)</text>
        <dbReference type="Rhea" id="RHEA:46608"/>
        <dbReference type="Rhea" id="RHEA-COMP:11060"/>
        <dbReference type="Rhea" id="RHEA-COMP:11605"/>
        <dbReference type="ChEBI" id="CHEBI:15378"/>
        <dbReference type="ChEBI" id="CHEBI:30013"/>
        <dbReference type="ChEBI" id="CHEBI:30616"/>
        <dbReference type="ChEBI" id="CHEBI:61977"/>
        <dbReference type="ChEBI" id="CHEBI:456216"/>
        <dbReference type="EC" id="2.7.11.1"/>
    </reaction>
    <physiologicalReaction direction="left-to-right" evidence="18">
        <dbReference type="Rhea" id="RHEA:46609"/>
    </physiologicalReaction>
</comment>
<evidence type="ECO:0000256" key="19">
    <source>
        <dbReference type="ARBA" id="ARBA00048977"/>
    </source>
</evidence>
<dbReference type="GO" id="GO:1901001">
    <property type="term" value="P:negative regulation of response to salt stress"/>
    <property type="evidence" value="ECO:0007669"/>
    <property type="project" value="UniProtKB-ARBA"/>
</dbReference>
<evidence type="ECO:0000256" key="15">
    <source>
        <dbReference type="ARBA" id="ARBA00023136"/>
    </source>
</evidence>
<feature type="transmembrane region" description="Helical" evidence="21">
    <location>
        <begin position="291"/>
        <end position="312"/>
    </location>
</feature>
<evidence type="ECO:0000256" key="18">
    <source>
        <dbReference type="ARBA" id="ARBA00048659"/>
    </source>
</evidence>
<comment type="similarity">
    <text evidence="2">In the N-terminal section; belongs to the leguminous lectin family.</text>
</comment>
<evidence type="ECO:0000256" key="20">
    <source>
        <dbReference type="PROSITE-ProRule" id="PRU10141"/>
    </source>
</evidence>
<dbReference type="GO" id="GO:0030246">
    <property type="term" value="F:carbohydrate binding"/>
    <property type="evidence" value="ECO:0007669"/>
    <property type="project" value="UniProtKB-KW"/>
</dbReference>
<dbReference type="FunFam" id="2.60.120.200:FF:000112">
    <property type="entry name" value="L-type lectin-domain containing receptor kinase V.9"/>
    <property type="match status" value="1"/>
</dbReference>
<dbReference type="Gramene" id="Dexi9B01G0039930.1">
    <property type="protein sequence ID" value="Dexi9B01G0039930.1:cds"/>
    <property type="gene ID" value="Dexi9B01G0039930"/>
</dbReference>
<evidence type="ECO:0000256" key="12">
    <source>
        <dbReference type="ARBA" id="ARBA00022777"/>
    </source>
</evidence>
<dbReference type="PROSITE" id="PS50011">
    <property type="entry name" value="PROTEIN_KINASE_DOM"/>
    <property type="match status" value="1"/>
</dbReference>
<evidence type="ECO:0000256" key="10">
    <source>
        <dbReference type="ARBA" id="ARBA00022734"/>
    </source>
</evidence>
<protein>
    <recommendedName>
        <fullName evidence="4">non-specific serine/threonine protein kinase</fullName>
        <ecNumber evidence="4">2.7.11.1</ecNumber>
    </recommendedName>
</protein>
<keyword evidence="10" id="KW-0430">Lectin</keyword>
<dbReference type="SUPFAM" id="SSF56112">
    <property type="entry name" value="Protein kinase-like (PK-like)"/>
    <property type="match status" value="1"/>
</dbReference>
<dbReference type="GO" id="GO:0004674">
    <property type="term" value="F:protein serine/threonine kinase activity"/>
    <property type="evidence" value="ECO:0007669"/>
    <property type="project" value="UniProtKB-KW"/>
</dbReference>
<dbReference type="PROSITE" id="PS00107">
    <property type="entry name" value="PROTEIN_KINASE_ATP"/>
    <property type="match status" value="1"/>
</dbReference>
<dbReference type="AlphaFoldDB" id="A0A835C630"/>
<keyword evidence="16" id="KW-0675">Receptor</keyword>
<keyword evidence="7" id="KW-0808">Transferase</keyword>
<dbReference type="Pfam" id="PF00139">
    <property type="entry name" value="Lectin_legB"/>
    <property type="match status" value="2"/>
</dbReference>
<keyword evidence="13 20" id="KW-0067">ATP-binding</keyword>